<dbReference type="NCBIfam" id="TIGR00103">
    <property type="entry name" value="DNA_YbaB_EbfC"/>
    <property type="match status" value="1"/>
</dbReference>
<dbReference type="GO" id="GO:0003677">
    <property type="term" value="F:DNA binding"/>
    <property type="evidence" value="ECO:0007669"/>
    <property type="project" value="UniProtKB-UniRule"/>
</dbReference>
<keyword evidence="5" id="KW-1185">Reference proteome</keyword>
<dbReference type="EMBL" id="JAHOEL010000026">
    <property type="protein sequence ID" value="MBV3392710.1"/>
    <property type="molecule type" value="Genomic_DNA"/>
</dbReference>
<evidence type="ECO:0000313" key="3">
    <source>
        <dbReference type="EMBL" id="MBV3392710.1"/>
    </source>
</evidence>
<dbReference type="Proteomes" id="UP001197492">
    <property type="component" value="Unassembled WGS sequence"/>
</dbReference>
<sequence length="100" mass="11370">MDFNSLLETAKKMGETASNQQKELENKSFNFSCQNNLITGKINGKYQITELHISQDLMDDKDMLEDLMMIAINQGINQVEKEKEENMKSLTGGLDLSSFM</sequence>
<dbReference type="PANTHER" id="PTHR33449:SF1">
    <property type="entry name" value="NUCLEOID-ASSOCIATED PROTEIN YBAB"/>
    <property type="match status" value="1"/>
</dbReference>
<dbReference type="GO" id="GO:0043590">
    <property type="term" value="C:bacterial nucleoid"/>
    <property type="evidence" value="ECO:0007669"/>
    <property type="project" value="UniProtKB-UniRule"/>
</dbReference>
<comment type="similarity">
    <text evidence="1">Belongs to the YbaB/EbfC family.</text>
</comment>
<evidence type="ECO:0000313" key="5">
    <source>
        <dbReference type="Proteomes" id="UP001197492"/>
    </source>
</evidence>
<evidence type="ECO:0000313" key="2">
    <source>
        <dbReference type="EMBL" id="MBV3382617.1"/>
    </source>
</evidence>
<evidence type="ECO:0000256" key="1">
    <source>
        <dbReference type="HAMAP-Rule" id="MF_00274"/>
    </source>
</evidence>
<dbReference type="PIRSF" id="PIRSF004555">
    <property type="entry name" value="UCP004555"/>
    <property type="match status" value="1"/>
</dbReference>
<reference evidence="2 5" key="1">
    <citation type="submission" date="2021-06" db="EMBL/GenBank/DDBJ databases">
        <title>Collection of gut derived symbiotic bacterial strains cultured from healthy donors.</title>
        <authorList>
            <person name="Lin H."/>
            <person name="Littmann E."/>
            <person name="Pamer E.G."/>
        </authorList>
    </citation>
    <scope>NUCLEOTIDE SEQUENCE</scope>
    <source>
        <strain evidence="3 5">MSK.21.70</strain>
        <strain evidence="2">MSK.21.82</strain>
    </source>
</reference>
<comment type="function">
    <text evidence="1">Binds to DNA and alters its conformation. May be involved in regulation of gene expression, nucleoid organization and DNA protection.</text>
</comment>
<name>A0AAW4MX93_9FIRM</name>
<dbReference type="Pfam" id="PF02575">
    <property type="entry name" value="YbaB_DNA_bd"/>
    <property type="match status" value="1"/>
</dbReference>
<dbReference type="HAMAP" id="MF_00274">
    <property type="entry name" value="DNA_YbaB_EbfC"/>
    <property type="match status" value="1"/>
</dbReference>
<dbReference type="GO" id="GO:0005829">
    <property type="term" value="C:cytosol"/>
    <property type="evidence" value="ECO:0007669"/>
    <property type="project" value="TreeGrafter"/>
</dbReference>
<dbReference type="PANTHER" id="PTHR33449">
    <property type="entry name" value="NUCLEOID-ASSOCIATED PROTEIN YBAB"/>
    <property type="match status" value="1"/>
</dbReference>
<organism evidence="2 4">
    <name type="scientific">Catenibacterium mitsuokai</name>
    <dbReference type="NCBI Taxonomy" id="100886"/>
    <lineage>
        <taxon>Bacteria</taxon>
        <taxon>Bacillati</taxon>
        <taxon>Bacillota</taxon>
        <taxon>Erysipelotrichia</taxon>
        <taxon>Erysipelotrichales</taxon>
        <taxon>Coprobacillaceae</taxon>
        <taxon>Catenibacterium</taxon>
    </lineage>
</organism>
<evidence type="ECO:0000313" key="4">
    <source>
        <dbReference type="Proteomes" id="UP001196408"/>
    </source>
</evidence>
<dbReference type="AlphaFoldDB" id="A0AAW4MX93"/>
<accession>A0AAW4MX93</accession>
<keyword evidence="1" id="KW-0963">Cytoplasm</keyword>
<keyword evidence="1" id="KW-0238">DNA-binding</keyword>
<dbReference type="RefSeq" id="WP_217747486.1">
    <property type="nucleotide sequence ID" value="NZ_JAHOEB010000026.1"/>
</dbReference>
<dbReference type="Proteomes" id="UP001196408">
    <property type="component" value="Unassembled WGS sequence"/>
</dbReference>
<proteinExistence type="inferred from homology"/>
<comment type="subunit">
    <text evidence="1">Homodimer.</text>
</comment>
<dbReference type="InterPro" id="IPR004401">
    <property type="entry name" value="YbaB/EbfC"/>
</dbReference>
<comment type="subcellular location">
    <subcellularLocation>
        <location evidence="1">Cytoplasm</location>
        <location evidence="1">Nucleoid</location>
    </subcellularLocation>
</comment>
<gene>
    <name evidence="2" type="ORF">KSV97_05105</name>
    <name evidence="3" type="ORF">KSW06_05470</name>
</gene>
<protein>
    <recommendedName>
        <fullName evidence="1">Nucleoid-associated protein KSV97_05105</fullName>
    </recommendedName>
</protein>
<dbReference type="EMBL" id="JAHOEF010000024">
    <property type="protein sequence ID" value="MBV3382617.1"/>
    <property type="molecule type" value="Genomic_DNA"/>
</dbReference>
<comment type="caution">
    <text evidence="2">The sequence shown here is derived from an EMBL/GenBank/DDBJ whole genome shotgun (WGS) entry which is preliminary data.</text>
</comment>